<evidence type="ECO:0000256" key="6">
    <source>
        <dbReference type="SAM" id="MobiDB-lite"/>
    </source>
</evidence>
<dbReference type="PANTHER" id="PTHR10783:SF103">
    <property type="entry name" value="SOLUTE CARRIER FAMILY 53 MEMBER 1"/>
    <property type="match status" value="1"/>
</dbReference>
<evidence type="ECO:0008006" key="12">
    <source>
        <dbReference type="Google" id="ProtNLM"/>
    </source>
</evidence>
<dbReference type="Proteomes" id="UP000822688">
    <property type="component" value="Chromosome 7"/>
</dbReference>
<accession>A0A8T0H3K3</accession>
<evidence type="ECO:0000256" key="2">
    <source>
        <dbReference type="ARBA" id="ARBA00009665"/>
    </source>
</evidence>
<dbReference type="InterPro" id="IPR004331">
    <property type="entry name" value="SPX_dom"/>
</dbReference>
<feature type="transmembrane region" description="Helical" evidence="7">
    <location>
        <begin position="680"/>
        <end position="698"/>
    </location>
</feature>
<name>A0A8T0H3K3_CERPU</name>
<keyword evidence="11" id="KW-1185">Reference proteome</keyword>
<dbReference type="GO" id="GO:0016036">
    <property type="term" value="P:cellular response to phosphate starvation"/>
    <property type="evidence" value="ECO:0007669"/>
    <property type="project" value="TreeGrafter"/>
</dbReference>
<dbReference type="GO" id="GO:0005886">
    <property type="term" value="C:plasma membrane"/>
    <property type="evidence" value="ECO:0007669"/>
    <property type="project" value="TreeGrafter"/>
</dbReference>
<feature type="transmembrane region" description="Helical" evidence="7">
    <location>
        <begin position="788"/>
        <end position="808"/>
    </location>
</feature>
<dbReference type="Pfam" id="PF03124">
    <property type="entry name" value="EXS"/>
    <property type="match status" value="1"/>
</dbReference>
<evidence type="ECO:0000313" key="10">
    <source>
        <dbReference type="EMBL" id="KAG0565783.1"/>
    </source>
</evidence>
<evidence type="ECO:0000259" key="9">
    <source>
        <dbReference type="PROSITE" id="PS51382"/>
    </source>
</evidence>
<feature type="domain" description="EXS" evidence="8">
    <location>
        <begin position="676"/>
        <end position="865"/>
    </location>
</feature>
<keyword evidence="4 7" id="KW-1133">Transmembrane helix</keyword>
<dbReference type="PROSITE" id="PS51382">
    <property type="entry name" value="SPX"/>
    <property type="match status" value="1"/>
</dbReference>
<feature type="transmembrane region" description="Helical" evidence="7">
    <location>
        <begin position="448"/>
        <end position="470"/>
    </location>
</feature>
<feature type="transmembrane region" description="Helical" evidence="7">
    <location>
        <begin position="586"/>
        <end position="606"/>
    </location>
</feature>
<feature type="transmembrane region" description="Helical" evidence="7">
    <location>
        <begin position="741"/>
        <end position="767"/>
    </location>
</feature>
<evidence type="ECO:0000256" key="5">
    <source>
        <dbReference type="ARBA" id="ARBA00023136"/>
    </source>
</evidence>
<dbReference type="GO" id="GO:0006817">
    <property type="term" value="P:phosphate ion transport"/>
    <property type="evidence" value="ECO:0007669"/>
    <property type="project" value="TreeGrafter"/>
</dbReference>
<evidence type="ECO:0000256" key="3">
    <source>
        <dbReference type="ARBA" id="ARBA00022692"/>
    </source>
</evidence>
<sequence length="865" mass="97946">MVHFAQQLRAELVPEWQEAYCSYDDLKADLSRIQQYYRTIGAAQYSRTGSLGLLKSLASFKPGLSSAMSRRGTRPDSLVAQSPRGASKDTIQVTKRKVEGGDDVYVTELREPLSRSPVEKTFFARLDAELTKVNKFYKKKEGEYIARAGVLEKQMLALIHLEEDMAREGLMSADFLTKTNNHLPDHKETAADMPLIPEDDLKSNDYPLQTFPMKPSPGGQQKIDENDGGETDNVIQEYIDQVAATNLKQRRANFAETNLELAVPNTRSGVGLGGQVSPRSRVRFSPEGMDNSQYSVAPTPRSALKKVSQIPELPEEPEIEAATVPVDHDIENQKVPTLKTEKEFNQAKNLLRLAFVEFYRGLGLLASFRSMNITAFAKVLKGYDKKTGWHFSPIYMKEVESSYLVTSSKVQKLTVKVEDIFTKHFAQGVRKKAITQLRPTRKQGSHRTTFFIGLFTGCSIALFISFFFLVDNKNNLSPGGSSTTRYLETVFPVFSTLMLLILHIFCYAWNVFAWAKTRVNYPFIFGFSVGTEMRYREVLLLATGLTMCLLGAMNIHIAVSLLLYPAPPPAGLPMAPPAALPLPTEPLVADVIPLILILITLATLFLPFNLMYRSARMFFLGCLRRLISAPFVKVILPDFFLGDQLTSQVLVFRNLQFMSCYYPTGYFLTGADTKCDFNNVFRGFGYVVALLPFWWRFLQCLKRYYDEKDVHQLQNAGKYFAAIVALGLRQGFSNHPTINSLWIMSILASIVATIWASYWDLCVDWGLLKSNSRNKWLRDKIILKRKSLYFVAIGVNCFLRLVWMLSILQVDRKFGWNANAFNVSAASLEILRRGLWNFFRIENEHLNNVGKYRAVQAVPLPFNDD</sequence>
<feature type="transmembrane region" description="Helical" evidence="7">
    <location>
        <begin position="490"/>
        <end position="512"/>
    </location>
</feature>
<dbReference type="GO" id="GO:0000822">
    <property type="term" value="F:inositol hexakisphosphate binding"/>
    <property type="evidence" value="ECO:0007669"/>
    <property type="project" value="TreeGrafter"/>
</dbReference>
<dbReference type="AlphaFoldDB" id="A0A8T0H3K3"/>
<dbReference type="InterPro" id="IPR004342">
    <property type="entry name" value="EXS_C"/>
</dbReference>
<proteinExistence type="inferred from homology"/>
<evidence type="ECO:0000259" key="8">
    <source>
        <dbReference type="PROSITE" id="PS51380"/>
    </source>
</evidence>
<protein>
    <recommendedName>
        <fullName evidence="12">Phosphate transporter PHO1</fullName>
    </recommendedName>
</protein>
<keyword evidence="5 7" id="KW-0472">Membrane</keyword>
<comment type="subcellular location">
    <subcellularLocation>
        <location evidence="1">Membrane</location>
        <topology evidence="1">Multi-pass membrane protein</topology>
    </subcellularLocation>
</comment>
<gene>
    <name evidence="10" type="ORF">KC19_7G014400</name>
</gene>
<dbReference type="EMBL" id="CM026428">
    <property type="protein sequence ID" value="KAG0565783.1"/>
    <property type="molecule type" value="Genomic_DNA"/>
</dbReference>
<dbReference type="OrthoDB" id="9970435at2759"/>
<dbReference type="Pfam" id="PF03105">
    <property type="entry name" value="SPX"/>
    <property type="match status" value="1"/>
</dbReference>
<dbReference type="GO" id="GO:0005802">
    <property type="term" value="C:trans-Golgi network"/>
    <property type="evidence" value="ECO:0007669"/>
    <property type="project" value="TreeGrafter"/>
</dbReference>
<feature type="transmembrane region" description="Helical" evidence="7">
    <location>
        <begin position="538"/>
        <end position="566"/>
    </location>
</feature>
<comment type="similarity">
    <text evidence="2">Belongs to the SYG1 (TC 2.A.94) family.</text>
</comment>
<dbReference type="PROSITE" id="PS51380">
    <property type="entry name" value="EXS"/>
    <property type="match status" value="1"/>
</dbReference>
<reference evidence="10" key="1">
    <citation type="submission" date="2020-06" db="EMBL/GenBank/DDBJ databases">
        <title>WGS assembly of Ceratodon purpureus strain R40.</title>
        <authorList>
            <person name="Carey S.B."/>
            <person name="Jenkins J."/>
            <person name="Shu S."/>
            <person name="Lovell J.T."/>
            <person name="Sreedasyam A."/>
            <person name="Maumus F."/>
            <person name="Tiley G.P."/>
            <person name="Fernandez-Pozo N."/>
            <person name="Barry K."/>
            <person name="Chen C."/>
            <person name="Wang M."/>
            <person name="Lipzen A."/>
            <person name="Daum C."/>
            <person name="Saski C.A."/>
            <person name="Payton A.C."/>
            <person name="Mcbreen J.C."/>
            <person name="Conrad R.E."/>
            <person name="Kollar L.M."/>
            <person name="Olsson S."/>
            <person name="Huttunen S."/>
            <person name="Landis J.B."/>
            <person name="Wickett N.J."/>
            <person name="Johnson M.G."/>
            <person name="Rensing S.A."/>
            <person name="Grimwood J."/>
            <person name="Schmutz J."/>
            <person name="Mcdaniel S.F."/>
        </authorList>
    </citation>
    <scope>NUCLEOTIDE SEQUENCE</scope>
    <source>
        <strain evidence="10">R40</strain>
    </source>
</reference>
<evidence type="ECO:0000256" key="1">
    <source>
        <dbReference type="ARBA" id="ARBA00004141"/>
    </source>
</evidence>
<evidence type="ECO:0000256" key="4">
    <source>
        <dbReference type="ARBA" id="ARBA00022989"/>
    </source>
</evidence>
<organism evidence="10 11">
    <name type="scientific">Ceratodon purpureus</name>
    <name type="common">Fire moss</name>
    <name type="synonym">Dicranum purpureum</name>
    <dbReference type="NCBI Taxonomy" id="3225"/>
    <lineage>
        <taxon>Eukaryota</taxon>
        <taxon>Viridiplantae</taxon>
        <taxon>Streptophyta</taxon>
        <taxon>Embryophyta</taxon>
        <taxon>Bryophyta</taxon>
        <taxon>Bryophytina</taxon>
        <taxon>Bryopsida</taxon>
        <taxon>Dicranidae</taxon>
        <taxon>Pseudoditrichales</taxon>
        <taxon>Ditrichaceae</taxon>
        <taxon>Ceratodon</taxon>
    </lineage>
</organism>
<feature type="region of interest" description="Disordered" evidence="6">
    <location>
        <begin position="64"/>
        <end position="87"/>
    </location>
</feature>
<evidence type="ECO:0000256" key="7">
    <source>
        <dbReference type="SAM" id="Phobius"/>
    </source>
</evidence>
<keyword evidence="3 7" id="KW-0812">Transmembrane</keyword>
<evidence type="ECO:0000313" key="11">
    <source>
        <dbReference type="Proteomes" id="UP000822688"/>
    </source>
</evidence>
<comment type="caution">
    <text evidence="10">The sequence shown here is derived from an EMBL/GenBank/DDBJ whole genome shotgun (WGS) entry which is preliminary data.</text>
</comment>
<feature type="domain" description="SPX" evidence="9">
    <location>
        <begin position="2"/>
        <end position="397"/>
    </location>
</feature>
<dbReference type="PANTHER" id="PTHR10783">
    <property type="entry name" value="XENOTROPIC AND POLYTROPIC RETROVIRUS RECEPTOR 1-RELATED"/>
    <property type="match status" value="1"/>
</dbReference>